<keyword evidence="3" id="KW-1185">Reference proteome</keyword>
<organism evidence="2 3">
    <name type="scientific">Winogradskya consettensis</name>
    <dbReference type="NCBI Taxonomy" id="113560"/>
    <lineage>
        <taxon>Bacteria</taxon>
        <taxon>Bacillati</taxon>
        <taxon>Actinomycetota</taxon>
        <taxon>Actinomycetes</taxon>
        <taxon>Micromonosporales</taxon>
        <taxon>Micromonosporaceae</taxon>
        <taxon>Winogradskya</taxon>
    </lineage>
</organism>
<proteinExistence type="predicted"/>
<keyword evidence="1" id="KW-0472">Membrane</keyword>
<name>A0A919VN93_9ACTN</name>
<evidence type="ECO:0000256" key="1">
    <source>
        <dbReference type="SAM" id="Phobius"/>
    </source>
</evidence>
<feature type="transmembrane region" description="Helical" evidence="1">
    <location>
        <begin position="42"/>
        <end position="65"/>
    </location>
</feature>
<dbReference type="EMBL" id="BOQP01000013">
    <property type="protein sequence ID" value="GIM72504.1"/>
    <property type="molecule type" value="Genomic_DNA"/>
</dbReference>
<accession>A0A919VN93</accession>
<comment type="caution">
    <text evidence="2">The sequence shown here is derived from an EMBL/GenBank/DDBJ whole genome shotgun (WGS) entry which is preliminary data.</text>
</comment>
<reference evidence="2" key="1">
    <citation type="submission" date="2021-03" db="EMBL/GenBank/DDBJ databases">
        <title>Whole genome shotgun sequence of Actinoplanes consettensis NBRC 14913.</title>
        <authorList>
            <person name="Komaki H."/>
            <person name="Tamura T."/>
        </authorList>
    </citation>
    <scope>NUCLEOTIDE SEQUENCE</scope>
    <source>
        <strain evidence="2">NBRC 14913</strain>
    </source>
</reference>
<dbReference type="AlphaFoldDB" id="A0A919VN93"/>
<evidence type="ECO:0000313" key="2">
    <source>
        <dbReference type="EMBL" id="GIM72504.1"/>
    </source>
</evidence>
<sequence>MKVQVGVAKSALAVGGGFAGTAAAALVAAIQAGIGDRTVQSGLFVICGIAGLTLVTAAVMVWGIFKGRG</sequence>
<dbReference type="Proteomes" id="UP000680865">
    <property type="component" value="Unassembled WGS sequence"/>
</dbReference>
<protein>
    <submittedName>
        <fullName evidence="2">Uncharacterized protein</fullName>
    </submittedName>
</protein>
<gene>
    <name evidence="2" type="ORF">Aco04nite_30630</name>
</gene>
<dbReference type="RefSeq" id="WP_212997878.1">
    <property type="nucleotide sequence ID" value="NZ_BAAATW010000019.1"/>
</dbReference>
<keyword evidence="1" id="KW-1133">Transmembrane helix</keyword>
<feature type="transmembrane region" description="Helical" evidence="1">
    <location>
        <begin position="12"/>
        <end position="30"/>
    </location>
</feature>
<keyword evidence="1" id="KW-0812">Transmembrane</keyword>
<evidence type="ECO:0000313" key="3">
    <source>
        <dbReference type="Proteomes" id="UP000680865"/>
    </source>
</evidence>